<proteinExistence type="predicted"/>
<dbReference type="EMBL" id="CP133720">
    <property type="protein sequence ID" value="WMW79396.1"/>
    <property type="molecule type" value="Genomic_DNA"/>
</dbReference>
<dbReference type="RefSeq" id="WP_309480894.1">
    <property type="nucleotide sequence ID" value="NZ_CP133720.1"/>
</dbReference>
<keyword evidence="1" id="KW-0812">Transmembrane</keyword>
<feature type="transmembrane region" description="Helical" evidence="1">
    <location>
        <begin position="425"/>
        <end position="445"/>
    </location>
</feature>
<keyword evidence="3" id="KW-1185">Reference proteome</keyword>
<keyword evidence="1" id="KW-1133">Transmembrane helix</keyword>
<keyword evidence="1" id="KW-0472">Membrane</keyword>
<reference evidence="2" key="1">
    <citation type="submission" date="2023-09" db="EMBL/GenBank/DDBJ databases">
        <title>Undibacterium sp. 20NA77.5 isolated from freshwater.</title>
        <authorList>
            <person name="Le V."/>
            <person name="Ko S.-R."/>
            <person name="Ahn C.-Y."/>
            <person name="Oh H.-M."/>
        </authorList>
    </citation>
    <scope>NUCLEOTIDE SEQUENCE</scope>
    <source>
        <strain evidence="2">20NA77.5</strain>
    </source>
</reference>
<feature type="transmembrane region" description="Helical" evidence="1">
    <location>
        <begin position="481"/>
        <end position="498"/>
    </location>
</feature>
<dbReference type="InterPro" id="IPR008523">
    <property type="entry name" value="DUF805"/>
</dbReference>
<organism evidence="2 3">
    <name type="scientific">Undibacterium cyanobacteriorum</name>
    <dbReference type="NCBI Taxonomy" id="3073561"/>
    <lineage>
        <taxon>Bacteria</taxon>
        <taxon>Pseudomonadati</taxon>
        <taxon>Pseudomonadota</taxon>
        <taxon>Betaproteobacteria</taxon>
        <taxon>Burkholderiales</taxon>
        <taxon>Oxalobacteraceae</taxon>
        <taxon>Undibacterium</taxon>
    </lineage>
</organism>
<name>A0ABY9REN8_9BURK</name>
<protein>
    <submittedName>
        <fullName evidence="2">DUF805 domain-containing protein</fullName>
    </submittedName>
</protein>
<feature type="transmembrane region" description="Helical" evidence="1">
    <location>
        <begin position="451"/>
        <end position="469"/>
    </location>
</feature>
<evidence type="ECO:0000313" key="3">
    <source>
        <dbReference type="Proteomes" id="UP001181355"/>
    </source>
</evidence>
<evidence type="ECO:0000256" key="1">
    <source>
        <dbReference type="SAM" id="Phobius"/>
    </source>
</evidence>
<sequence length="723" mass="79653">MSLPKLDRNLGSPDFEDVVEEAQASNNFKPLWSRLVKNRFFVAIQRVNVAGKTDFRLVLPEQEMEASLEISEYKDKLTCPAGAELAFLTGAQIVRRMPDGKALRLILAGRNLDVAVPRVEWLKKSLEASRQALLKKQEEAMPKPSSVPIGKTGDTLPPINAISMPLPDHEQEQGRGWDFRVSTLRADTNVPGAHAPILTATPAFTYQSLELEPTKPVVKENPNNPSFDASKLKTRQVTHIGLGIELAVPAAWQDLRNEKAIKFVDNERGLILEVNGRRRDDMSFATWIDHRVPMITKEQPFLTQVSEISEASGRLWGEKISGKVLEFKGQFPLDDEYSVYRFYCIQTPKNFISIGIKVKQGQYEQLFPLLNWVVGGLELYETMAQPDSEETNPYSASAVSNQRDFGEAPSPFSLSFQGRLGRLRFVAYSAFAIIPLILGGIAAALTGMNSLVIAASVVLFFLLILRPLVLRLHDLGFSGKWLVLLIVLPVLLSFSGRANSRELAQIASSILSLLLVLIPGNSDDNDYGSPCPPNSIAVSVIAWIVLALNVAGNVGLYKYERDLMKSATPSIGSSESGYGFSPPDQSYTVNFPRKPVEDKTVSAGPKTPGFGAAHMYQASSKKYQFVVQDIIVEAPMPDRTAALDRFSSLVADSMGTVLSSEKVAMGGYSARALTVKTRIGTYEHLRFLFVGKRLYVLGVQAPTNGEALADAQDFFDSFQINEM</sequence>
<gene>
    <name evidence="2" type="ORF">RF679_12135</name>
</gene>
<dbReference type="Proteomes" id="UP001181355">
    <property type="component" value="Chromosome"/>
</dbReference>
<accession>A0ABY9REN8</accession>
<feature type="transmembrane region" description="Helical" evidence="1">
    <location>
        <begin position="536"/>
        <end position="556"/>
    </location>
</feature>
<dbReference type="Pfam" id="PF05656">
    <property type="entry name" value="DUF805"/>
    <property type="match status" value="1"/>
</dbReference>
<evidence type="ECO:0000313" key="2">
    <source>
        <dbReference type="EMBL" id="WMW79396.1"/>
    </source>
</evidence>